<sequence length="390" mass="41160">MSTDDQRPASHGGRPGPHETNELRAYAEWVVPEITVDTSGVLRAARRRRAGQAAVLTLATALVLGGGGWAITEHPWASADPAVLPGGATPEEPDAAAPELSEEARAYLDAGYWRSVSEVRVRFDSGAPRTRRQEVWTVRDAPGMSISDVAHMEEDPTDTIGEPGLRIGLGGPVRWEDLYALPTDPEALEACLFAGETAERERQAELEAEDHSPGEAGGVELDELGDVDHAELPRECRGGGAAGVVAEGRNSPAAVASVSRTLAHLLDLPTTTELRDSAWEVLTGLPGAHVDGAGQDSKGRSGTAVRFDVDEGYDAPGPGTVTYVYDPASRVLLEVVGNYEGAGGVGTVESTTTHLPDESGSYDAMPSEIRAVYDQGLAEKDEHRNDDGDG</sequence>
<feature type="compositionally biased region" description="Basic and acidic residues" evidence="1">
    <location>
        <begin position="198"/>
        <end position="213"/>
    </location>
</feature>
<protein>
    <recommendedName>
        <fullName evidence="5">CU044_5270 family protein</fullName>
    </recommendedName>
</protein>
<dbReference type="EMBL" id="JABBYC010000017">
    <property type="protein sequence ID" value="MBL0886857.1"/>
    <property type="molecule type" value="Genomic_DNA"/>
</dbReference>
<comment type="caution">
    <text evidence="3">The sequence shown here is derived from an EMBL/GenBank/DDBJ whole genome shotgun (WGS) entry which is preliminary data.</text>
</comment>
<feature type="region of interest" description="Disordered" evidence="1">
    <location>
        <begin position="1"/>
        <end position="20"/>
    </location>
</feature>
<evidence type="ECO:0000256" key="1">
    <source>
        <dbReference type="SAM" id="MobiDB-lite"/>
    </source>
</evidence>
<name>A0ABS1LKU9_9MICO</name>
<keyword evidence="4" id="KW-1185">Reference proteome</keyword>
<keyword evidence="2" id="KW-1133">Transmembrane helix</keyword>
<evidence type="ECO:0000313" key="4">
    <source>
        <dbReference type="Proteomes" id="UP000675409"/>
    </source>
</evidence>
<reference evidence="3 4" key="1">
    <citation type="journal article" date="2021" name="Arch. Microbiol.">
        <title>Myceligenerans indicum sp. nov., an actinobacterium isolated from mangrove sediment of Sundarbans, India.</title>
        <authorList>
            <person name="Asha K."/>
            <person name="Bhadury P."/>
        </authorList>
    </citation>
    <scope>NUCLEOTIDE SEQUENCE [LARGE SCALE GENOMIC DNA]</scope>
    <source>
        <strain evidence="3 4">I2</strain>
    </source>
</reference>
<gene>
    <name evidence="3" type="ORF">HGK34_11310</name>
</gene>
<evidence type="ECO:0000256" key="2">
    <source>
        <dbReference type="SAM" id="Phobius"/>
    </source>
</evidence>
<feature type="region of interest" description="Disordered" evidence="1">
    <location>
        <begin position="198"/>
        <end position="218"/>
    </location>
</feature>
<keyword evidence="2" id="KW-0472">Membrane</keyword>
<dbReference type="Proteomes" id="UP000675409">
    <property type="component" value="Unassembled WGS sequence"/>
</dbReference>
<evidence type="ECO:0008006" key="5">
    <source>
        <dbReference type="Google" id="ProtNLM"/>
    </source>
</evidence>
<proteinExistence type="predicted"/>
<evidence type="ECO:0000313" key="3">
    <source>
        <dbReference type="EMBL" id="MBL0886857.1"/>
    </source>
</evidence>
<dbReference type="RefSeq" id="WP_201847245.1">
    <property type="nucleotide sequence ID" value="NZ_JABBYC010000017.1"/>
</dbReference>
<feature type="transmembrane region" description="Helical" evidence="2">
    <location>
        <begin position="53"/>
        <end position="71"/>
    </location>
</feature>
<keyword evidence="2" id="KW-0812">Transmembrane</keyword>
<accession>A0ABS1LKU9</accession>
<organism evidence="3 4">
    <name type="scientific">Myceligenerans indicum</name>
    <dbReference type="NCBI Taxonomy" id="2593663"/>
    <lineage>
        <taxon>Bacteria</taxon>
        <taxon>Bacillati</taxon>
        <taxon>Actinomycetota</taxon>
        <taxon>Actinomycetes</taxon>
        <taxon>Micrococcales</taxon>
        <taxon>Promicromonosporaceae</taxon>
        <taxon>Myceligenerans</taxon>
    </lineage>
</organism>